<dbReference type="PANTHER" id="PTHR43649:SF33">
    <property type="entry name" value="POLYGALACTURONAN_RHAMNOGALACTURONAN-BINDING PROTEIN YTCQ"/>
    <property type="match status" value="1"/>
</dbReference>
<evidence type="ECO:0000313" key="9">
    <source>
        <dbReference type="Proteomes" id="UP000036923"/>
    </source>
</evidence>
<evidence type="ECO:0000256" key="4">
    <source>
        <dbReference type="ARBA" id="ARBA00023139"/>
    </source>
</evidence>
<dbReference type="Gene3D" id="3.40.190.10">
    <property type="entry name" value="Periplasmic binding protein-like II"/>
    <property type="match status" value="1"/>
</dbReference>
<dbReference type="OrthoDB" id="55273at2"/>
<feature type="region of interest" description="Disordered" evidence="6">
    <location>
        <begin position="29"/>
        <end position="58"/>
    </location>
</feature>
<dbReference type="PANTHER" id="PTHR43649">
    <property type="entry name" value="ARABINOSE-BINDING PROTEIN-RELATED"/>
    <property type="match status" value="1"/>
</dbReference>
<keyword evidence="3" id="KW-0472">Membrane</keyword>
<organism evidence="8 9">
    <name type="scientific">Pseudobacteroides cellulosolvens ATCC 35603 = DSM 2933</name>
    <dbReference type="NCBI Taxonomy" id="398512"/>
    <lineage>
        <taxon>Bacteria</taxon>
        <taxon>Bacillati</taxon>
        <taxon>Bacillota</taxon>
        <taxon>Clostridia</taxon>
        <taxon>Eubacteriales</taxon>
        <taxon>Oscillospiraceae</taxon>
        <taxon>Pseudobacteroides</taxon>
    </lineage>
</organism>
<dbReference type="eggNOG" id="COG1653">
    <property type="taxonomic scope" value="Bacteria"/>
</dbReference>
<name>A0A0L6JLV6_9FIRM</name>
<proteinExistence type="predicted"/>
<feature type="chain" id="PRO_5038785008" evidence="7">
    <location>
        <begin position="23"/>
        <end position="459"/>
    </location>
</feature>
<keyword evidence="1" id="KW-1003">Cell membrane</keyword>
<gene>
    <name evidence="8" type="ORF">Bccel_2008</name>
</gene>
<dbReference type="Proteomes" id="UP000036923">
    <property type="component" value="Unassembled WGS sequence"/>
</dbReference>
<dbReference type="PROSITE" id="PS51257">
    <property type="entry name" value="PROKAR_LIPOPROTEIN"/>
    <property type="match status" value="1"/>
</dbReference>
<dbReference type="InterPro" id="IPR050490">
    <property type="entry name" value="Bact_solute-bd_prot1"/>
</dbReference>
<reference evidence="9" key="1">
    <citation type="submission" date="2015-07" db="EMBL/GenBank/DDBJ databases">
        <title>Near-Complete Genome Sequence of the Cellulolytic Bacterium Bacteroides (Pseudobacteroides) cellulosolvens ATCC 35603.</title>
        <authorList>
            <person name="Dassa B."/>
            <person name="Utturkar S.M."/>
            <person name="Klingeman D.M."/>
            <person name="Hurt R.A."/>
            <person name="Keller M."/>
            <person name="Xu J."/>
            <person name="Reddy Y.H.K."/>
            <person name="Borovok I."/>
            <person name="Grinberg I.R."/>
            <person name="Lamed R."/>
            <person name="Zhivin O."/>
            <person name="Bayer E.A."/>
            <person name="Brown S.D."/>
        </authorList>
    </citation>
    <scope>NUCLEOTIDE SEQUENCE [LARGE SCALE GENOMIC DNA]</scope>
    <source>
        <strain evidence="9">DSM 2933</strain>
    </source>
</reference>
<dbReference type="InterPro" id="IPR006059">
    <property type="entry name" value="SBP"/>
</dbReference>
<evidence type="ECO:0000256" key="2">
    <source>
        <dbReference type="ARBA" id="ARBA00022729"/>
    </source>
</evidence>
<evidence type="ECO:0000256" key="3">
    <source>
        <dbReference type="ARBA" id="ARBA00023136"/>
    </source>
</evidence>
<evidence type="ECO:0000313" key="8">
    <source>
        <dbReference type="EMBL" id="KNY26743.1"/>
    </source>
</evidence>
<keyword evidence="4" id="KW-0564">Palmitate</keyword>
<keyword evidence="5" id="KW-0449">Lipoprotein</keyword>
<dbReference type="EMBL" id="LGTC01000001">
    <property type="protein sequence ID" value="KNY26743.1"/>
    <property type="molecule type" value="Genomic_DNA"/>
</dbReference>
<evidence type="ECO:0000256" key="7">
    <source>
        <dbReference type="SAM" id="SignalP"/>
    </source>
</evidence>
<evidence type="ECO:0000256" key="1">
    <source>
        <dbReference type="ARBA" id="ARBA00022475"/>
    </source>
</evidence>
<accession>A0A0L6JLV6</accession>
<dbReference type="SUPFAM" id="SSF53850">
    <property type="entry name" value="Periplasmic binding protein-like II"/>
    <property type="match status" value="1"/>
</dbReference>
<dbReference type="STRING" id="398512.Bccel_2008"/>
<sequence length="459" mass="50646" precursor="true">MKKYKKLLAVVACVSLMVSMFAACGENMDPASSTEPSSSTEASAAPSAEASASVSEAPVDRTALKGEITFWHFNKDEGPNIVKSFNAAYPNIKVNISIVPDKDQQYQNKITSAVRAGSGVPDVFPAESAFVKRFVEMPEAYADLTERAKDIIGNMIPYTVAVGTDANARLKALSHQAAAGAVAYKKGAAKQYLGTDDPSAIADMISTPEKMLETARTLKDKSAGKVSLFPTFEEPQKMYIGGRGQGWVVDNKLTIDQKMLDFIDFAKKLRDNKYEAAFDQWSPAWSAAIASDDKALAWACPTWGVPWIVGSNDKNATGGNRWGIVKPPFTYFWGGTWFGIYSKSEKQELAWEFLKYFTADNDAMKKWALENQDFPNNLMVISQGAGEISKIMGVDLFKFYEPFIKDINGNILTKYDDTIENAFVDTMRSYLAGKISTKEDMLKTFKDKVKTNLKDITVE</sequence>
<comment type="caution">
    <text evidence="8">The sequence shown here is derived from an EMBL/GenBank/DDBJ whole genome shotgun (WGS) entry which is preliminary data.</text>
</comment>
<dbReference type="Pfam" id="PF13416">
    <property type="entry name" value="SBP_bac_8"/>
    <property type="match status" value="1"/>
</dbReference>
<evidence type="ECO:0000256" key="5">
    <source>
        <dbReference type="ARBA" id="ARBA00023288"/>
    </source>
</evidence>
<feature type="signal peptide" evidence="7">
    <location>
        <begin position="1"/>
        <end position="22"/>
    </location>
</feature>
<dbReference type="AlphaFoldDB" id="A0A0L6JLV6"/>
<dbReference type="RefSeq" id="WP_036946859.1">
    <property type="nucleotide sequence ID" value="NZ_KN050764.1"/>
</dbReference>
<protein>
    <submittedName>
        <fullName evidence="8">Extracellular solute-binding protein family 1</fullName>
    </submittedName>
</protein>
<feature type="compositionally biased region" description="Low complexity" evidence="6">
    <location>
        <begin position="30"/>
        <end position="57"/>
    </location>
</feature>
<keyword evidence="9" id="KW-1185">Reference proteome</keyword>
<evidence type="ECO:0000256" key="6">
    <source>
        <dbReference type="SAM" id="MobiDB-lite"/>
    </source>
</evidence>
<keyword evidence="2 7" id="KW-0732">Signal</keyword>